<keyword evidence="9" id="KW-1185">Reference proteome</keyword>
<dbReference type="GO" id="GO:0003677">
    <property type="term" value="F:DNA binding"/>
    <property type="evidence" value="ECO:0007669"/>
    <property type="project" value="InterPro"/>
</dbReference>
<comment type="subcellular location">
    <subcellularLocation>
        <location evidence="1">Nucleus</location>
    </subcellularLocation>
</comment>
<keyword evidence="3" id="KW-0804">Transcription</keyword>
<dbReference type="PANTHER" id="PTHR13115">
    <property type="entry name" value="RNA POLYMERASE-ASSOCIATED PROTEIN RTF1 HOMOLOG"/>
    <property type="match status" value="1"/>
</dbReference>
<feature type="compositionally biased region" description="Acidic residues" evidence="6">
    <location>
        <begin position="1"/>
        <end position="22"/>
    </location>
</feature>
<evidence type="ECO:0000259" key="7">
    <source>
        <dbReference type="PROSITE" id="PS51360"/>
    </source>
</evidence>
<keyword evidence="4" id="KW-0539">Nucleus</keyword>
<dbReference type="Proteomes" id="UP000799536">
    <property type="component" value="Unassembled WGS sequence"/>
</dbReference>
<dbReference type="Pfam" id="PF03126">
    <property type="entry name" value="Plus-3"/>
    <property type="match status" value="1"/>
</dbReference>
<dbReference type="SMART" id="SM00719">
    <property type="entry name" value="Plus3"/>
    <property type="match status" value="1"/>
</dbReference>
<dbReference type="SUPFAM" id="SSF159042">
    <property type="entry name" value="Plus3-like"/>
    <property type="match status" value="1"/>
</dbReference>
<feature type="region of interest" description="Disordered" evidence="6">
    <location>
        <begin position="100"/>
        <end position="196"/>
    </location>
</feature>
<protein>
    <recommendedName>
        <fullName evidence="7">Plus3 domain-containing protein</fullName>
    </recommendedName>
</protein>
<evidence type="ECO:0000313" key="8">
    <source>
        <dbReference type="EMBL" id="KAF2205552.1"/>
    </source>
</evidence>
<evidence type="ECO:0000256" key="4">
    <source>
        <dbReference type="ARBA" id="ARBA00023242"/>
    </source>
</evidence>
<evidence type="ECO:0000256" key="6">
    <source>
        <dbReference type="SAM" id="MobiDB-lite"/>
    </source>
</evidence>
<proteinExistence type="predicted"/>
<feature type="region of interest" description="Disordered" evidence="6">
    <location>
        <begin position="1"/>
        <end position="57"/>
    </location>
</feature>
<dbReference type="PROSITE" id="PS51360">
    <property type="entry name" value="PLUS3"/>
    <property type="match status" value="1"/>
</dbReference>
<dbReference type="PANTHER" id="PTHR13115:SF8">
    <property type="entry name" value="RNA POLYMERASE-ASSOCIATED PROTEIN RTF1 HOMOLOG"/>
    <property type="match status" value="1"/>
</dbReference>
<keyword evidence="2" id="KW-0805">Transcription regulation</keyword>
<dbReference type="GO" id="GO:0016593">
    <property type="term" value="C:Cdc73/Paf1 complex"/>
    <property type="evidence" value="ECO:0007669"/>
    <property type="project" value="TreeGrafter"/>
</dbReference>
<evidence type="ECO:0000313" key="9">
    <source>
        <dbReference type="Proteomes" id="UP000799536"/>
    </source>
</evidence>
<dbReference type="OrthoDB" id="166375at2759"/>
<feature type="compositionally biased region" description="Polar residues" evidence="6">
    <location>
        <begin position="448"/>
        <end position="461"/>
    </location>
</feature>
<feature type="compositionally biased region" description="Basic and acidic residues" evidence="6">
    <location>
        <begin position="138"/>
        <end position="163"/>
    </location>
</feature>
<name>A0A9P4MWW7_9PLEO</name>
<gene>
    <name evidence="8" type="ORF">GQ43DRAFT_299713</name>
</gene>
<dbReference type="EMBL" id="ML993853">
    <property type="protein sequence ID" value="KAF2205552.1"/>
    <property type="molecule type" value="Genomic_DNA"/>
</dbReference>
<dbReference type="GO" id="GO:1990269">
    <property type="term" value="F:RNA polymerase II C-terminal domain phosphoserine binding"/>
    <property type="evidence" value="ECO:0007669"/>
    <property type="project" value="TreeGrafter"/>
</dbReference>
<organism evidence="8 9">
    <name type="scientific">Delitschia confertaspora ATCC 74209</name>
    <dbReference type="NCBI Taxonomy" id="1513339"/>
    <lineage>
        <taxon>Eukaryota</taxon>
        <taxon>Fungi</taxon>
        <taxon>Dikarya</taxon>
        <taxon>Ascomycota</taxon>
        <taxon>Pezizomycotina</taxon>
        <taxon>Dothideomycetes</taxon>
        <taxon>Pleosporomycetidae</taxon>
        <taxon>Pleosporales</taxon>
        <taxon>Delitschiaceae</taxon>
        <taxon>Delitschia</taxon>
    </lineage>
</organism>
<evidence type="ECO:0000256" key="2">
    <source>
        <dbReference type="ARBA" id="ARBA00023015"/>
    </source>
</evidence>
<accession>A0A9P4MWW7</accession>
<dbReference type="InterPro" id="IPR036128">
    <property type="entry name" value="Plus3-like_sf"/>
</dbReference>
<dbReference type="InterPro" id="IPR004343">
    <property type="entry name" value="Plus-3_dom"/>
</dbReference>
<evidence type="ECO:0000256" key="5">
    <source>
        <dbReference type="SAM" id="Coils"/>
    </source>
</evidence>
<feature type="compositionally biased region" description="Acidic residues" evidence="6">
    <location>
        <begin position="179"/>
        <end position="190"/>
    </location>
</feature>
<feature type="region of interest" description="Disordered" evidence="6">
    <location>
        <begin position="444"/>
        <end position="468"/>
    </location>
</feature>
<sequence>MSDIDDELFALAGGDEEAEEGEASSVAPSSPNSLGSGAMDESESEADEPDQRDTHVLYPLEGKYIDLADKRRIEGMSLLERERILGDRAEEAQAAKFQAELARRAKEREAEEAQKERKKRKATSVEPDDSYHKTSRQKKNEKLEAYKSAREQRGQLRQRQDDHRRRHGSTPRDRHASDVDAEGESEVEWEEQAKQAAARQELPATLREFESVRVGRGFFQKVCFYPGFREAMTGAFVRVGCGQNESRQTLYKMAQIKGFSTGKPYVFEGKNGAKSATNMYVTAQYGSAKKDYNFTFLSNQSFSESDFETYKRSLTDANTRIPNRAFLEKKYNDIRNLENRSWRQEEISEKIKLQNEFAHLVAPASGRKVDPMAQRLAEVNAQNRKANSQQIRQALIDERHAELRARRAREKELRKKQAEEQAKAEADTAKLLQVPESGVDDLFGASDVSGTGTPTVRSATPTVKKEKKTGIATFSKRKMDDDVISSIDLGIDIDF</sequence>
<keyword evidence="5" id="KW-0175">Coiled coil</keyword>
<feature type="coiled-coil region" evidence="5">
    <location>
        <begin position="400"/>
        <end position="428"/>
    </location>
</feature>
<dbReference type="Gene3D" id="3.90.70.200">
    <property type="entry name" value="Plus-3 domain"/>
    <property type="match status" value="1"/>
</dbReference>
<feature type="compositionally biased region" description="Basic and acidic residues" evidence="6">
    <location>
        <begin position="101"/>
        <end position="115"/>
    </location>
</feature>
<evidence type="ECO:0000256" key="1">
    <source>
        <dbReference type="ARBA" id="ARBA00004123"/>
    </source>
</evidence>
<evidence type="ECO:0000256" key="3">
    <source>
        <dbReference type="ARBA" id="ARBA00023163"/>
    </source>
</evidence>
<feature type="domain" description="Plus3" evidence="7">
    <location>
        <begin position="203"/>
        <end position="339"/>
    </location>
</feature>
<comment type="caution">
    <text evidence="8">The sequence shown here is derived from an EMBL/GenBank/DDBJ whole genome shotgun (WGS) entry which is preliminary data.</text>
</comment>
<reference evidence="8" key="1">
    <citation type="journal article" date="2020" name="Stud. Mycol.">
        <title>101 Dothideomycetes genomes: a test case for predicting lifestyles and emergence of pathogens.</title>
        <authorList>
            <person name="Haridas S."/>
            <person name="Albert R."/>
            <person name="Binder M."/>
            <person name="Bloem J."/>
            <person name="Labutti K."/>
            <person name="Salamov A."/>
            <person name="Andreopoulos B."/>
            <person name="Baker S."/>
            <person name="Barry K."/>
            <person name="Bills G."/>
            <person name="Bluhm B."/>
            <person name="Cannon C."/>
            <person name="Castanera R."/>
            <person name="Culley D."/>
            <person name="Daum C."/>
            <person name="Ezra D."/>
            <person name="Gonzalez J."/>
            <person name="Henrissat B."/>
            <person name="Kuo A."/>
            <person name="Liang C."/>
            <person name="Lipzen A."/>
            <person name="Lutzoni F."/>
            <person name="Magnuson J."/>
            <person name="Mondo S."/>
            <person name="Nolan M."/>
            <person name="Ohm R."/>
            <person name="Pangilinan J."/>
            <person name="Park H.-J."/>
            <person name="Ramirez L."/>
            <person name="Alfaro M."/>
            <person name="Sun H."/>
            <person name="Tritt A."/>
            <person name="Yoshinaga Y."/>
            <person name="Zwiers L.-H."/>
            <person name="Turgeon B."/>
            <person name="Goodwin S."/>
            <person name="Spatafora J."/>
            <person name="Crous P."/>
            <person name="Grigoriev I."/>
        </authorList>
    </citation>
    <scope>NUCLEOTIDE SEQUENCE</scope>
    <source>
        <strain evidence="8">ATCC 74209</strain>
    </source>
</reference>
<dbReference type="AlphaFoldDB" id="A0A9P4MWW7"/>